<evidence type="ECO:0000256" key="6">
    <source>
        <dbReference type="SAM" id="MobiDB-lite"/>
    </source>
</evidence>
<dbReference type="SUPFAM" id="SSF118290">
    <property type="entry name" value="WRKY DNA-binding domain"/>
    <property type="match status" value="1"/>
</dbReference>
<feature type="domain" description="WRKY" evidence="7">
    <location>
        <begin position="217"/>
        <end position="279"/>
    </location>
</feature>
<feature type="region of interest" description="Disordered" evidence="6">
    <location>
        <begin position="89"/>
        <end position="193"/>
    </location>
</feature>
<evidence type="ECO:0000256" key="5">
    <source>
        <dbReference type="ARBA" id="ARBA00023242"/>
    </source>
</evidence>
<feature type="compositionally biased region" description="Low complexity" evidence="6">
    <location>
        <begin position="94"/>
        <end position="110"/>
    </location>
</feature>
<evidence type="ECO:0000313" key="9">
    <source>
        <dbReference type="Proteomes" id="UP001605036"/>
    </source>
</evidence>
<reference evidence="8 9" key="1">
    <citation type="submission" date="2024-09" db="EMBL/GenBank/DDBJ databases">
        <title>Chromosome-scale assembly of Riccia fluitans.</title>
        <authorList>
            <person name="Paukszto L."/>
            <person name="Sawicki J."/>
            <person name="Karawczyk K."/>
            <person name="Piernik-Szablinska J."/>
            <person name="Szczecinska M."/>
            <person name="Mazdziarz M."/>
        </authorList>
    </citation>
    <scope>NUCLEOTIDE SEQUENCE [LARGE SCALE GENOMIC DNA]</scope>
    <source>
        <strain evidence="8">Rf_01</strain>
        <tissue evidence="8">Aerial parts of the thallus</tissue>
    </source>
</reference>
<organism evidence="8 9">
    <name type="scientific">Riccia fluitans</name>
    <dbReference type="NCBI Taxonomy" id="41844"/>
    <lineage>
        <taxon>Eukaryota</taxon>
        <taxon>Viridiplantae</taxon>
        <taxon>Streptophyta</taxon>
        <taxon>Embryophyta</taxon>
        <taxon>Marchantiophyta</taxon>
        <taxon>Marchantiopsida</taxon>
        <taxon>Marchantiidae</taxon>
        <taxon>Marchantiales</taxon>
        <taxon>Ricciaceae</taxon>
        <taxon>Riccia</taxon>
    </lineage>
</organism>
<dbReference type="PROSITE" id="PS50811">
    <property type="entry name" value="WRKY"/>
    <property type="match status" value="1"/>
</dbReference>
<keyword evidence="4" id="KW-0804">Transcription</keyword>
<feature type="compositionally biased region" description="Low complexity" evidence="6">
    <location>
        <begin position="120"/>
        <end position="141"/>
    </location>
</feature>
<sequence length="517" mass="55591">MEPESSKAAGRMKFKAMELERLVRSEALSGCQQVKNVETQILMAPAGGLVGMAVTEGEATRALRTTILNASAAIVDKFNRVIQLLSTATRDPNSSGSSPGAGAGESSSPELGISKLTLISNTGSPTPSSPTLSSCPTPHSSSEIRSECSHAISTQVTGTNSFDSDEDTLPSPDRRDPASDLDKRKSDKKRRKFLPKCETRQRVVWTGDGGNEPVPPDDGYTWRKYGQKDIKETQFPRSYYRCTHKNELGCPASKTVQRSDQDPDYYVVIYKGKHVCPMVERYIHVPADISNVITLAPVIPRQYFGVLGGEGQDRGVSNILLPGPSASNIECNAPIAAPPYPESTEIGANLRSTSVLHKPLIDSNVLRNLLGGIGDGSDDPRLLTVQDQPQPQSCVQQGAISITTSASETTPLSLEPGLLDTIFDESSEHLGCMYDFPVSHGEHGENSPSTTNATVSYSSTPPLPLSPSTDLAMMFSAGSDVPSPFNMTWMGGINCSVSQTRTYSSTCETGDEIYYEN</sequence>
<keyword evidence="3" id="KW-0238">DNA-binding</keyword>
<dbReference type="Proteomes" id="UP001605036">
    <property type="component" value="Unassembled WGS sequence"/>
</dbReference>
<dbReference type="PANTHER" id="PTHR32096:SF146">
    <property type="entry name" value="WRKY TRANSCRIPTION FACTOR 19-RELATED"/>
    <property type="match status" value="1"/>
</dbReference>
<dbReference type="InterPro" id="IPR044810">
    <property type="entry name" value="WRKY_plant"/>
</dbReference>
<dbReference type="Pfam" id="PF03106">
    <property type="entry name" value="WRKY"/>
    <property type="match status" value="1"/>
</dbReference>
<dbReference type="AlphaFoldDB" id="A0ABD1ZJP3"/>
<comment type="caution">
    <text evidence="8">The sequence shown here is derived from an EMBL/GenBank/DDBJ whole genome shotgun (WGS) entry which is preliminary data.</text>
</comment>
<accession>A0ABD1ZJP3</accession>
<proteinExistence type="predicted"/>
<feature type="region of interest" description="Disordered" evidence="6">
    <location>
        <begin position="441"/>
        <end position="462"/>
    </location>
</feature>
<dbReference type="GO" id="GO:0003677">
    <property type="term" value="F:DNA binding"/>
    <property type="evidence" value="ECO:0007669"/>
    <property type="project" value="UniProtKB-KW"/>
</dbReference>
<evidence type="ECO:0000259" key="7">
    <source>
        <dbReference type="PROSITE" id="PS50811"/>
    </source>
</evidence>
<evidence type="ECO:0000256" key="4">
    <source>
        <dbReference type="ARBA" id="ARBA00023163"/>
    </source>
</evidence>
<feature type="compositionally biased region" description="Basic and acidic residues" evidence="6">
    <location>
        <begin position="172"/>
        <end position="185"/>
    </location>
</feature>
<keyword evidence="2" id="KW-0805">Transcription regulation</keyword>
<dbReference type="PANTHER" id="PTHR32096">
    <property type="entry name" value="WRKY TRANSCRIPTION FACTOR 30-RELATED-RELATED"/>
    <property type="match status" value="1"/>
</dbReference>
<keyword evidence="5" id="KW-0539">Nucleus</keyword>
<dbReference type="InterPro" id="IPR036576">
    <property type="entry name" value="WRKY_dom_sf"/>
</dbReference>
<dbReference type="Gene3D" id="2.20.25.80">
    <property type="entry name" value="WRKY domain"/>
    <property type="match status" value="1"/>
</dbReference>
<name>A0ABD1ZJP3_9MARC</name>
<dbReference type="GO" id="GO:0005634">
    <property type="term" value="C:nucleus"/>
    <property type="evidence" value="ECO:0007669"/>
    <property type="project" value="UniProtKB-SubCell"/>
</dbReference>
<comment type="subcellular location">
    <subcellularLocation>
        <location evidence="1">Nucleus</location>
    </subcellularLocation>
</comment>
<dbReference type="InterPro" id="IPR003657">
    <property type="entry name" value="WRKY_dom"/>
</dbReference>
<evidence type="ECO:0000256" key="2">
    <source>
        <dbReference type="ARBA" id="ARBA00023015"/>
    </source>
</evidence>
<feature type="compositionally biased region" description="Polar residues" evidence="6">
    <location>
        <begin position="446"/>
        <end position="457"/>
    </location>
</feature>
<keyword evidence="9" id="KW-1185">Reference proteome</keyword>
<dbReference type="EMBL" id="JBHFFA010000001">
    <property type="protein sequence ID" value="KAL2650284.1"/>
    <property type="molecule type" value="Genomic_DNA"/>
</dbReference>
<gene>
    <name evidence="8" type="ORF">R1flu_018412</name>
</gene>
<evidence type="ECO:0000256" key="3">
    <source>
        <dbReference type="ARBA" id="ARBA00023125"/>
    </source>
</evidence>
<dbReference type="SMART" id="SM00774">
    <property type="entry name" value="WRKY"/>
    <property type="match status" value="1"/>
</dbReference>
<evidence type="ECO:0000256" key="1">
    <source>
        <dbReference type="ARBA" id="ARBA00004123"/>
    </source>
</evidence>
<feature type="compositionally biased region" description="Polar residues" evidence="6">
    <location>
        <begin position="151"/>
        <end position="162"/>
    </location>
</feature>
<evidence type="ECO:0000313" key="8">
    <source>
        <dbReference type="EMBL" id="KAL2650284.1"/>
    </source>
</evidence>
<protein>
    <recommendedName>
        <fullName evidence="7">WRKY domain-containing protein</fullName>
    </recommendedName>
</protein>